<dbReference type="InterPro" id="IPR058207">
    <property type="entry name" value="PID_CTERM"/>
</dbReference>
<keyword evidence="3" id="KW-1185">Reference proteome</keyword>
<sequence length="85" mass="9564">MILKYPFIIKLIFFIFFFCSIQWVQAQIPCDPETDPFCNPEGNPEDPFEPVPIDGGVSALLVGGILLGARAYRNRKTKEEESSVV</sequence>
<dbReference type="RefSeq" id="WP_149073570.1">
    <property type="nucleotide sequence ID" value="NZ_CP043329.1"/>
</dbReference>
<accession>A0A5C0VH91</accession>
<protein>
    <submittedName>
        <fullName evidence="2">Uncharacterized protein</fullName>
    </submittedName>
</protein>
<keyword evidence="1" id="KW-0812">Transmembrane</keyword>
<proteinExistence type="predicted"/>
<reference evidence="2 3" key="1">
    <citation type="submission" date="2019-08" db="EMBL/GenBank/DDBJ databases">
        <title>Pedobacter sp. nov., isolated from Han river, South Korea.</title>
        <authorList>
            <person name="Lee D.-H."/>
            <person name="Kim Y.-S."/>
            <person name="Hwang E.-M."/>
            <person name="Le Tran T.C."/>
            <person name="Cha C.-J."/>
        </authorList>
    </citation>
    <scope>NUCLEOTIDE SEQUENCE [LARGE SCALE GENOMIC DNA]</scope>
    <source>
        <strain evidence="2 3">CJ43</strain>
    </source>
</reference>
<dbReference type="AlphaFoldDB" id="A0A5C0VH91"/>
<feature type="transmembrane region" description="Helical" evidence="1">
    <location>
        <begin position="50"/>
        <end position="69"/>
    </location>
</feature>
<dbReference type="EMBL" id="CP043329">
    <property type="protein sequence ID" value="QEK50364.1"/>
    <property type="molecule type" value="Genomic_DNA"/>
</dbReference>
<dbReference type="Proteomes" id="UP000323653">
    <property type="component" value="Chromosome"/>
</dbReference>
<evidence type="ECO:0000313" key="3">
    <source>
        <dbReference type="Proteomes" id="UP000323653"/>
    </source>
</evidence>
<keyword evidence="1" id="KW-1133">Transmembrane helix</keyword>
<organism evidence="2 3">
    <name type="scientific">Pedobacter aquae</name>
    <dbReference type="NCBI Taxonomy" id="2605747"/>
    <lineage>
        <taxon>Bacteria</taxon>
        <taxon>Pseudomonadati</taxon>
        <taxon>Bacteroidota</taxon>
        <taxon>Sphingobacteriia</taxon>
        <taxon>Sphingobacteriales</taxon>
        <taxon>Sphingobacteriaceae</taxon>
        <taxon>Pedobacter</taxon>
    </lineage>
</organism>
<keyword evidence="1" id="KW-0472">Membrane</keyword>
<dbReference type="NCBIfam" id="NF046080">
    <property type="entry name" value="PID_CTERM"/>
    <property type="match status" value="1"/>
</dbReference>
<evidence type="ECO:0000256" key="1">
    <source>
        <dbReference type="SAM" id="Phobius"/>
    </source>
</evidence>
<dbReference type="KEGG" id="pej:FYC62_00780"/>
<name>A0A5C0VH91_9SPHI</name>
<gene>
    <name evidence="2" type="ORF">FYC62_00780</name>
</gene>
<evidence type="ECO:0000313" key="2">
    <source>
        <dbReference type="EMBL" id="QEK50364.1"/>
    </source>
</evidence>